<dbReference type="RefSeq" id="WP_220230091.1">
    <property type="nucleotide sequence ID" value="NZ_JAICBX010000004.1"/>
</dbReference>
<name>A0AAE2ZNB8_9HYPH</name>
<proteinExistence type="predicted"/>
<evidence type="ECO:0000313" key="1">
    <source>
        <dbReference type="EMBL" id="MBW8639356.1"/>
    </source>
</evidence>
<reference evidence="1" key="1">
    <citation type="submission" date="2021-08" db="EMBL/GenBank/DDBJ databases">
        <title>Hoeflea bacterium WL0058 sp. nov., isolated from the sediment.</title>
        <authorList>
            <person name="Wang L."/>
            <person name="Zhang D."/>
        </authorList>
    </citation>
    <scope>NUCLEOTIDE SEQUENCE</scope>
    <source>
        <strain evidence="1">WL0058</strain>
    </source>
</reference>
<comment type="caution">
    <text evidence="1">The sequence shown here is derived from an EMBL/GenBank/DDBJ whole genome shotgun (WGS) entry which is preliminary data.</text>
</comment>
<sequence length="189" mass="21124">MNELIFSRIAALSRALLASFSIKRLRFARLEAKLLKNCEEAMSGSGLQWDIAPHLVFADHRRNMFSALLVRFAGEYGPGSHGRPDARLIEAVLLMGVALTGTQAAILDFRQMEYVWGDDMSAFLRIYRFYPFEVPVVLIVSDLNSYALGTLAQALGYDPNEIFFQDMESAVQGLRALVERTDSKTPGKT</sequence>
<keyword evidence="2" id="KW-1185">Reference proteome</keyword>
<dbReference type="Proteomes" id="UP001196509">
    <property type="component" value="Unassembled WGS sequence"/>
</dbReference>
<protein>
    <submittedName>
        <fullName evidence="1">Uncharacterized protein</fullName>
    </submittedName>
</protein>
<dbReference type="EMBL" id="JAICBX010000004">
    <property type="protein sequence ID" value="MBW8639356.1"/>
    <property type="molecule type" value="Genomic_DNA"/>
</dbReference>
<organism evidence="1 2">
    <name type="scientific">Flavimaribacter sediminis</name>
    <dbReference type="NCBI Taxonomy" id="2865987"/>
    <lineage>
        <taxon>Bacteria</taxon>
        <taxon>Pseudomonadati</taxon>
        <taxon>Pseudomonadota</taxon>
        <taxon>Alphaproteobacteria</taxon>
        <taxon>Hyphomicrobiales</taxon>
        <taxon>Rhizobiaceae</taxon>
        <taxon>Flavimaribacter</taxon>
    </lineage>
</organism>
<evidence type="ECO:0000313" key="2">
    <source>
        <dbReference type="Proteomes" id="UP001196509"/>
    </source>
</evidence>
<dbReference type="AlphaFoldDB" id="A0AAE2ZNB8"/>
<accession>A0AAE2ZNB8</accession>
<gene>
    <name evidence="1" type="ORF">K1W69_19335</name>
</gene>